<keyword evidence="4 11" id="KW-0808">Transferase</keyword>
<evidence type="ECO:0000256" key="13">
    <source>
        <dbReference type="PIRSR" id="PIRSR613078-2"/>
    </source>
</evidence>
<dbReference type="eggNOG" id="KOG0234">
    <property type="taxonomic scope" value="Eukaryota"/>
</dbReference>
<dbReference type="FunFam" id="3.40.50.620:FF:000132">
    <property type="entry name" value="Cytoplasmic tRNA 2-thiolation protein 1"/>
    <property type="match status" value="1"/>
</dbReference>
<feature type="domain" description="6-phosphofructo-2-kinase" evidence="16">
    <location>
        <begin position="425"/>
        <end position="644"/>
    </location>
</feature>
<evidence type="ECO:0000313" key="18">
    <source>
        <dbReference type="Proteomes" id="UP000054776"/>
    </source>
</evidence>
<dbReference type="GO" id="GO:0003873">
    <property type="term" value="F:6-phosphofructo-2-kinase activity"/>
    <property type="evidence" value="ECO:0007669"/>
    <property type="project" value="InterPro"/>
</dbReference>
<dbReference type="GO" id="GO:0016779">
    <property type="term" value="F:nucleotidyltransferase activity"/>
    <property type="evidence" value="ECO:0007669"/>
    <property type="project" value="UniProtKB-UniRule"/>
</dbReference>
<dbReference type="CDD" id="cd07067">
    <property type="entry name" value="HP_PGM_like"/>
    <property type="match status" value="1"/>
</dbReference>
<keyword evidence="3 11" id="KW-0820">tRNA-binding</keyword>
<dbReference type="Gene3D" id="3.40.50.620">
    <property type="entry name" value="HUPs"/>
    <property type="match status" value="1"/>
</dbReference>
<evidence type="ECO:0000256" key="1">
    <source>
        <dbReference type="ARBA" id="ARBA00008408"/>
    </source>
</evidence>
<keyword evidence="18" id="KW-1185">Reference proteome</keyword>
<dbReference type="Gene3D" id="3.40.50.1240">
    <property type="entry name" value="Phosphoglycerate mutase-like"/>
    <property type="match status" value="1"/>
</dbReference>
<evidence type="ECO:0000256" key="4">
    <source>
        <dbReference type="ARBA" id="ARBA00022679"/>
    </source>
</evidence>
<comment type="caution">
    <text evidence="17">The sequence shown here is derived from an EMBL/GenBank/DDBJ whole genome shotgun (WGS) entry which is preliminary data.</text>
</comment>
<comment type="similarity">
    <text evidence="1">In the C-terminal section; belongs to the phosphoglycerate mutase family.</text>
</comment>
<dbReference type="SUPFAM" id="SSF52540">
    <property type="entry name" value="P-loop containing nucleoside triphosphate hydrolases"/>
    <property type="match status" value="1"/>
</dbReference>
<comment type="function">
    <text evidence="10 11">Plays a central role in 2-thiolation of mcm(5)S(2)U at tRNA wobble positions of tRNA(Lys), tRNA(Glu) and tRNA(Gln). Directly binds tRNAs and probably acts by catalyzing adenylation of tRNAs, an intermediate required for 2-thiolation. It is unclear whether it acts as a sulfurtransferase that transfers sulfur from thiocarboxylated URM1 onto the uridine of tRNAs at wobble position.</text>
</comment>
<keyword evidence="5 11" id="KW-0819">tRNA processing</keyword>
<dbReference type="SUPFAM" id="SSF52402">
    <property type="entry name" value="Adenine nucleotide alpha hydrolases-like"/>
    <property type="match status" value="1"/>
</dbReference>
<reference evidence="17 18" key="1">
    <citation type="submission" date="2015-01" db="EMBL/GenBank/DDBJ databases">
        <title>Evolution of Trichinella species and genotypes.</title>
        <authorList>
            <person name="Korhonen P.K."/>
            <person name="Edoardo P."/>
            <person name="Giuseppe L.R."/>
            <person name="Gasser R.B."/>
        </authorList>
    </citation>
    <scope>NUCLEOTIDE SEQUENCE [LARGE SCALE GENOMIC DNA]</scope>
    <source>
        <strain evidence="17">ISS3</strain>
    </source>
</reference>
<dbReference type="STRING" id="6334.A0A0V1B9G2"/>
<dbReference type="EC" id="2.7.7.-" evidence="11"/>
<dbReference type="EMBL" id="JYDH01000080">
    <property type="protein sequence ID" value="KRY33585.1"/>
    <property type="molecule type" value="Genomic_DNA"/>
</dbReference>
<dbReference type="InterPro" id="IPR056369">
    <property type="entry name" value="CTU1-like_ATP-bd"/>
</dbReference>
<dbReference type="GO" id="GO:0034227">
    <property type="term" value="P:tRNA thio-modification"/>
    <property type="evidence" value="ECO:0007669"/>
    <property type="project" value="UniProtKB-UniRule"/>
</dbReference>
<feature type="region of interest" description="Disordered" evidence="14">
    <location>
        <begin position="354"/>
        <end position="404"/>
    </location>
</feature>
<dbReference type="Pfam" id="PF00300">
    <property type="entry name" value="His_Phos_1"/>
    <property type="match status" value="1"/>
</dbReference>
<keyword evidence="7" id="KW-0378">Hydrolase</keyword>
<comment type="pathway">
    <text evidence="11">tRNA modification; 5-methoxycarbonylmethyl-2-thiouridine-tRNA biosynthesis.</text>
</comment>
<dbReference type="Gene3D" id="3.40.50.300">
    <property type="entry name" value="P-loop containing nucleotide triphosphate hydrolases"/>
    <property type="match status" value="1"/>
</dbReference>
<dbReference type="GO" id="GO:0006003">
    <property type="term" value="P:fructose 2,6-bisphosphate metabolic process"/>
    <property type="evidence" value="ECO:0007669"/>
    <property type="project" value="InterPro"/>
</dbReference>
<dbReference type="InterPro" id="IPR000541">
    <property type="entry name" value="Ncs6/Tuc1/Ctu1"/>
</dbReference>
<dbReference type="CDD" id="cd01713">
    <property type="entry name" value="CTU1-like"/>
    <property type="match status" value="1"/>
</dbReference>
<dbReference type="GO" id="GO:0002098">
    <property type="term" value="P:tRNA wobble uridine modification"/>
    <property type="evidence" value="ECO:0007669"/>
    <property type="project" value="UniProtKB-UniRule"/>
</dbReference>
<keyword evidence="2 11" id="KW-0963">Cytoplasm</keyword>
<dbReference type="NCBIfam" id="TIGR00269">
    <property type="entry name" value="TIGR00269 family protein"/>
    <property type="match status" value="1"/>
</dbReference>
<feature type="binding site" evidence="13">
    <location>
        <begin position="651"/>
        <end position="658"/>
    </location>
    <ligand>
        <name>substrate</name>
    </ligand>
</feature>
<dbReference type="FunFam" id="3.40.50.300:FF:000644">
    <property type="entry name" value="GpmB, Fructose-2,6-bisphosphatase"/>
    <property type="match status" value="1"/>
</dbReference>
<dbReference type="GO" id="GO:0005524">
    <property type="term" value="F:ATP binding"/>
    <property type="evidence" value="ECO:0007669"/>
    <property type="project" value="UniProtKB-KW"/>
</dbReference>
<dbReference type="GO" id="GO:0005829">
    <property type="term" value="C:cytosol"/>
    <property type="evidence" value="ECO:0007669"/>
    <property type="project" value="TreeGrafter"/>
</dbReference>
<evidence type="ECO:0000256" key="9">
    <source>
        <dbReference type="ARBA" id="ARBA00022884"/>
    </source>
</evidence>
<evidence type="ECO:0000313" key="17">
    <source>
        <dbReference type="EMBL" id="KRY33585.1"/>
    </source>
</evidence>
<dbReference type="PROSITE" id="PS00175">
    <property type="entry name" value="PG_MUTASE"/>
    <property type="match status" value="1"/>
</dbReference>
<feature type="active site" description="Proton donor/acceptor" evidence="12">
    <location>
        <position position="724"/>
    </location>
</feature>
<comment type="subcellular location">
    <subcellularLocation>
        <location evidence="11">Cytoplasm</location>
    </subcellularLocation>
</comment>
<feature type="binding site" evidence="13">
    <location>
        <position position="701"/>
    </location>
    <ligand>
        <name>substrate</name>
    </ligand>
</feature>
<dbReference type="InterPro" id="IPR011063">
    <property type="entry name" value="TilS/TtcA_N"/>
</dbReference>
<evidence type="ECO:0000256" key="12">
    <source>
        <dbReference type="PIRSR" id="PIRSR613078-1"/>
    </source>
</evidence>
<evidence type="ECO:0000256" key="10">
    <source>
        <dbReference type="ARBA" id="ARBA00060195"/>
    </source>
</evidence>
<evidence type="ECO:0000259" key="16">
    <source>
        <dbReference type="Pfam" id="PF01591"/>
    </source>
</evidence>
<dbReference type="InterPro" id="IPR013079">
    <property type="entry name" value="6Phosfructo_kin"/>
</dbReference>
<dbReference type="AlphaFoldDB" id="A0A0V1B9G2"/>
<accession>A0A0V1B9G2</accession>
<dbReference type="SUPFAM" id="SSF53254">
    <property type="entry name" value="Phosphoglycerate mutase-like"/>
    <property type="match status" value="1"/>
</dbReference>
<dbReference type="Pfam" id="PF01591">
    <property type="entry name" value="6PF2K"/>
    <property type="match status" value="1"/>
</dbReference>
<dbReference type="FunFam" id="3.40.50.1240:FF:000005">
    <property type="entry name" value="GpmB, Fructose-2,6-bisphosphatase"/>
    <property type="match status" value="1"/>
</dbReference>
<organism evidence="17 18">
    <name type="scientific">Trichinella spiralis</name>
    <name type="common">Trichina worm</name>
    <dbReference type="NCBI Taxonomy" id="6334"/>
    <lineage>
        <taxon>Eukaryota</taxon>
        <taxon>Metazoa</taxon>
        <taxon>Ecdysozoa</taxon>
        <taxon>Nematoda</taxon>
        <taxon>Enoplea</taxon>
        <taxon>Dorylaimia</taxon>
        <taxon>Trichinellida</taxon>
        <taxon>Trichinellidae</taxon>
        <taxon>Trichinella</taxon>
    </lineage>
</organism>
<dbReference type="GO" id="GO:0032447">
    <property type="term" value="P:protein urmylation"/>
    <property type="evidence" value="ECO:0007669"/>
    <property type="project" value="UniProtKB-UniRule"/>
</dbReference>
<dbReference type="HAMAP" id="MF_03053">
    <property type="entry name" value="CTU1"/>
    <property type="match status" value="1"/>
</dbReference>
<evidence type="ECO:0000256" key="11">
    <source>
        <dbReference type="HAMAP-Rule" id="MF_03053"/>
    </source>
</evidence>
<dbReference type="Pfam" id="PF01171">
    <property type="entry name" value="ATP_bind_3"/>
    <property type="match status" value="1"/>
</dbReference>
<dbReference type="InterPro" id="IPR003094">
    <property type="entry name" value="6Pfruct_kin"/>
</dbReference>
<gene>
    <name evidence="17" type="primary">K02B2.1</name>
    <name evidence="17" type="ORF">T01_7977</name>
</gene>
<comment type="similarity">
    <text evidence="11">Belongs to the TtcA family. CTU1/NCS6/ATPBD3 subfamily.</text>
</comment>
<evidence type="ECO:0000256" key="8">
    <source>
        <dbReference type="ARBA" id="ARBA00022840"/>
    </source>
</evidence>
<dbReference type="OrthoDB" id="267323at2759"/>
<dbReference type="PANTHER" id="PTHR10606:SF44">
    <property type="entry name" value="6-PHOSPHOFRUCTO 2-KINASE_FRUCTOSE 2,6-BISPHOSPHATASE LONG FORM"/>
    <property type="match status" value="1"/>
</dbReference>
<dbReference type="PANTHER" id="PTHR10606">
    <property type="entry name" value="6-PHOSPHOFRUCTO-2-KINASE/FRUCTOSE-2,6-BISPHOSPHATASE"/>
    <property type="match status" value="1"/>
</dbReference>
<evidence type="ECO:0000256" key="14">
    <source>
        <dbReference type="SAM" id="MobiDB-lite"/>
    </source>
</evidence>
<evidence type="ECO:0000256" key="2">
    <source>
        <dbReference type="ARBA" id="ARBA00022490"/>
    </source>
</evidence>
<sequence>MYCIRYASSIGVQCVTKNFFVFRHARAFALSFDLVNFDMSKQTNCANCDEEQASMRRPACGTLLCRKCFSAAFEADVHRTITTEQFFTDGENVVIGVSGGKDSAVVLHVLYLLNKRFNYGLHLSMLAVNEGIAGYRDDSLCSVDKQQKRYNIPLKVVSYKNLFGLEMDEIVQQIGLRNNCTYCGVFRRQALERGCEQLGSNKLVTGHNADDMAETILMNVLRGDLNRLHRCSRPVSGEAGGLVRCKPLYRCFQKEIVLYARFNNLDYFSTDCVYAPNSYRAHVRDFVKRLELIRPLAILDVLRSGQAMALQATDRCRASTVRSRCSLCGFVSSGSVCHACRLLKNLNTLTVVDEPPPIEDPPLNTAGTGLRKMNGPGRQRSYTSPDERRNLDTRGKQNFRNGDADNRSPYCTIHANPFVSPSACKQLINLPNVIIMVGLPARGKTYIAKKLCRYLNWIGITTKVFNLGDYRRTFFKDHASCDDFFNPQNRETAQIRQQCADLALQDVCRYLKENRGDVAIFDATNSTRERRQFLRKSLVDQHMFRLLFVESICDDPSIIETNIQDVKVNSPDYKEMLDKDKAKEDFMRRIEHYRMDYQPLDANVDTDLSFIKIFDVGRRYLVQNIVGHVQSRIVYFLMNIHIMPRSIFLTRHGESEFNRMARLGGDSPLSQRGLEYAERLADYFKGENVPELRVWSSQKIRAVQTAFFLKDTAAYIEHWKALDEIDAGICEGLTYDEVKERYPEQFFLRDQDKFHYRYPSGESYEDVVARLEPVIMELERQENVLVVAHQAVLRCLLAYFLNKDCEEMPYLRVPLHSVVKLTPVAYGCQMELIQFDIEAVDTHLPYPSSQNSRLGMLPIALKAFLITHCSHHFGSSSTLTRDRDIYTLRSSVRSCCE</sequence>
<proteinExistence type="inferred from homology"/>
<dbReference type="InterPro" id="IPR001345">
    <property type="entry name" value="PG/BPGM_mutase_AS"/>
</dbReference>
<dbReference type="GO" id="GO:0004331">
    <property type="term" value="F:fructose-2,6-bisphosphate 2-phosphatase activity"/>
    <property type="evidence" value="ECO:0007669"/>
    <property type="project" value="TreeGrafter"/>
</dbReference>
<feature type="active site" description="Tele-phosphohistidine intermediate" evidence="12">
    <location>
        <position position="652"/>
    </location>
</feature>
<dbReference type="InterPro" id="IPR013078">
    <property type="entry name" value="His_Pase_superF_clade-1"/>
</dbReference>
<dbReference type="InterPro" id="IPR029033">
    <property type="entry name" value="His_PPase_superfam"/>
</dbReference>
<dbReference type="InParanoid" id="A0A0V1B9G2"/>
<dbReference type="Proteomes" id="UP000054776">
    <property type="component" value="Unassembled WGS sequence"/>
</dbReference>
<dbReference type="InterPro" id="IPR014729">
    <property type="entry name" value="Rossmann-like_a/b/a_fold"/>
</dbReference>
<name>A0A0V1B9G2_TRISP</name>
<evidence type="ECO:0000256" key="6">
    <source>
        <dbReference type="ARBA" id="ARBA00022741"/>
    </source>
</evidence>
<evidence type="ECO:0000256" key="3">
    <source>
        <dbReference type="ARBA" id="ARBA00022555"/>
    </source>
</evidence>
<keyword evidence="9 11" id="KW-0694">RNA-binding</keyword>
<evidence type="ECO:0000259" key="15">
    <source>
        <dbReference type="Pfam" id="PF01171"/>
    </source>
</evidence>
<keyword evidence="17" id="KW-0418">Kinase</keyword>
<feature type="domain" description="tRNA(Ile)-lysidine/2-thiocytidine synthase N-terminal" evidence="15">
    <location>
        <begin position="93"/>
        <end position="284"/>
    </location>
</feature>
<dbReference type="PRINTS" id="PR00991">
    <property type="entry name" value="6PFRUCTKNASE"/>
</dbReference>
<dbReference type="SMART" id="SM00855">
    <property type="entry name" value="PGAM"/>
    <property type="match status" value="1"/>
</dbReference>
<feature type="compositionally biased region" description="Basic and acidic residues" evidence="14">
    <location>
        <begin position="385"/>
        <end position="395"/>
    </location>
</feature>
<evidence type="ECO:0000256" key="5">
    <source>
        <dbReference type="ARBA" id="ARBA00022694"/>
    </source>
</evidence>
<dbReference type="UniPathway" id="UPA00988"/>
<dbReference type="InterPro" id="IPR027417">
    <property type="entry name" value="P-loop_NTPase"/>
</dbReference>
<protein>
    <recommendedName>
        <fullName evidence="11">Cytoplasmic tRNA 2-thiolation protein 1</fullName>
        <ecNumber evidence="11">2.7.7.-</ecNumber>
    </recommendedName>
    <alternativeName>
        <fullName evidence="11">Cytoplasmic tRNA adenylyltransferase 1</fullName>
    </alternativeName>
</protein>
<dbReference type="GO" id="GO:0006000">
    <property type="term" value="P:fructose metabolic process"/>
    <property type="evidence" value="ECO:0007669"/>
    <property type="project" value="InterPro"/>
</dbReference>
<dbReference type="GO" id="GO:0000049">
    <property type="term" value="F:tRNA binding"/>
    <property type="evidence" value="ECO:0007669"/>
    <property type="project" value="UniProtKB-UniRule"/>
</dbReference>
<keyword evidence="6" id="KW-0547">Nucleotide-binding</keyword>
<evidence type="ECO:0000256" key="7">
    <source>
        <dbReference type="ARBA" id="ARBA00022801"/>
    </source>
</evidence>
<keyword evidence="8" id="KW-0067">ATP-binding</keyword>